<dbReference type="EMBL" id="JBHTLU010000045">
    <property type="protein sequence ID" value="MFD1224487.1"/>
    <property type="molecule type" value="Genomic_DNA"/>
</dbReference>
<keyword evidence="3" id="KW-1185">Reference proteome</keyword>
<dbReference type="EC" id="2.3.-.-" evidence="2"/>
<dbReference type="InterPro" id="IPR016181">
    <property type="entry name" value="Acyl_CoA_acyltransferase"/>
</dbReference>
<dbReference type="InterPro" id="IPR000182">
    <property type="entry name" value="GNAT_dom"/>
</dbReference>
<feature type="domain" description="N-acetyltransferase" evidence="1">
    <location>
        <begin position="7"/>
        <end position="164"/>
    </location>
</feature>
<dbReference type="Proteomes" id="UP001597180">
    <property type="component" value="Unassembled WGS sequence"/>
</dbReference>
<gene>
    <name evidence="2" type="ORF">ACFQ4B_30705</name>
</gene>
<dbReference type="GO" id="GO:0016746">
    <property type="term" value="F:acyltransferase activity"/>
    <property type="evidence" value="ECO:0007669"/>
    <property type="project" value="UniProtKB-KW"/>
</dbReference>
<accession>A0ABW3UUA3</accession>
<protein>
    <submittedName>
        <fullName evidence="2">GNAT family N-acetyltransferase</fullName>
        <ecNumber evidence="2">2.3.-.-</ecNumber>
    </submittedName>
</protein>
<dbReference type="Gene3D" id="3.40.630.30">
    <property type="match status" value="1"/>
</dbReference>
<keyword evidence="2" id="KW-0012">Acyltransferase</keyword>
<dbReference type="Pfam" id="PF00583">
    <property type="entry name" value="Acetyltransf_1"/>
    <property type="match status" value="1"/>
</dbReference>
<evidence type="ECO:0000313" key="2">
    <source>
        <dbReference type="EMBL" id="MFD1224487.1"/>
    </source>
</evidence>
<keyword evidence="2" id="KW-0808">Transferase</keyword>
<sequence>MHTTSQFRVVPLTEDHCRDICTWEYPVPYNVYNWRSWELMVAEQEEFADAALREEQYRGVVDSDGLLVGFAQFFPLVGVTRLGLGMRPEFCGQGYGVEFVRTIVTEAKQKAPSNEIDLEVLIWNIRAYRVYEKAGFVQTDTYERKTPTGMETFHCMVWKGSAEPL</sequence>
<dbReference type="SUPFAM" id="SSF55729">
    <property type="entry name" value="Acyl-CoA N-acyltransferases (Nat)"/>
    <property type="match status" value="1"/>
</dbReference>
<evidence type="ECO:0000259" key="1">
    <source>
        <dbReference type="PROSITE" id="PS51186"/>
    </source>
</evidence>
<name>A0ABW3UUA3_9BACL</name>
<dbReference type="RefSeq" id="WP_079911114.1">
    <property type="nucleotide sequence ID" value="NZ_BAABJG010000004.1"/>
</dbReference>
<evidence type="ECO:0000313" key="3">
    <source>
        <dbReference type="Proteomes" id="UP001597180"/>
    </source>
</evidence>
<organism evidence="2 3">
    <name type="scientific">Paenibacillus vulneris</name>
    <dbReference type="NCBI Taxonomy" id="1133364"/>
    <lineage>
        <taxon>Bacteria</taxon>
        <taxon>Bacillati</taxon>
        <taxon>Bacillota</taxon>
        <taxon>Bacilli</taxon>
        <taxon>Bacillales</taxon>
        <taxon>Paenibacillaceae</taxon>
        <taxon>Paenibacillus</taxon>
    </lineage>
</organism>
<reference evidence="3" key="1">
    <citation type="journal article" date="2019" name="Int. J. Syst. Evol. Microbiol.">
        <title>The Global Catalogue of Microorganisms (GCM) 10K type strain sequencing project: providing services to taxonomists for standard genome sequencing and annotation.</title>
        <authorList>
            <consortium name="The Broad Institute Genomics Platform"/>
            <consortium name="The Broad Institute Genome Sequencing Center for Infectious Disease"/>
            <person name="Wu L."/>
            <person name="Ma J."/>
        </authorList>
    </citation>
    <scope>NUCLEOTIDE SEQUENCE [LARGE SCALE GENOMIC DNA]</scope>
    <source>
        <strain evidence="3">CCUG 53270</strain>
    </source>
</reference>
<dbReference type="PROSITE" id="PS51186">
    <property type="entry name" value="GNAT"/>
    <property type="match status" value="1"/>
</dbReference>
<comment type="caution">
    <text evidence="2">The sequence shown here is derived from an EMBL/GenBank/DDBJ whole genome shotgun (WGS) entry which is preliminary data.</text>
</comment>
<proteinExistence type="predicted"/>